<dbReference type="EMBL" id="GL883178">
    <property type="protein sequence ID" value="EGF98355.1"/>
    <property type="molecule type" value="Genomic_DNA"/>
</dbReference>
<keyword evidence="3" id="KW-1185">Reference proteome</keyword>
<reference evidence="3" key="1">
    <citation type="journal article" date="2011" name="Proc. Natl. Acad. Sci. U.S.A.">
        <title>Obligate biotrophy features unraveled by the genomic analysis of rust fungi.</title>
        <authorList>
            <person name="Duplessis S."/>
            <person name="Cuomo C.A."/>
            <person name="Lin Y.-C."/>
            <person name="Aerts A."/>
            <person name="Tisserant E."/>
            <person name="Veneault-Fourrey C."/>
            <person name="Joly D.L."/>
            <person name="Hacquard S."/>
            <person name="Amselem J."/>
            <person name="Cantarel B.L."/>
            <person name="Chiu R."/>
            <person name="Coutinho P.M."/>
            <person name="Feau N."/>
            <person name="Field M."/>
            <person name="Frey P."/>
            <person name="Gelhaye E."/>
            <person name="Goldberg J."/>
            <person name="Grabherr M.G."/>
            <person name="Kodira C.D."/>
            <person name="Kohler A."/>
            <person name="Kuees U."/>
            <person name="Lindquist E.A."/>
            <person name="Lucas S.M."/>
            <person name="Mago R."/>
            <person name="Mauceli E."/>
            <person name="Morin E."/>
            <person name="Murat C."/>
            <person name="Pangilinan J.L."/>
            <person name="Park R."/>
            <person name="Pearson M."/>
            <person name="Quesneville H."/>
            <person name="Rouhier N."/>
            <person name="Sakthikumar S."/>
            <person name="Salamov A.A."/>
            <person name="Schmutz J."/>
            <person name="Selles B."/>
            <person name="Shapiro H."/>
            <person name="Tanguay P."/>
            <person name="Tuskan G.A."/>
            <person name="Henrissat B."/>
            <person name="Van de Peer Y."/>
            <person name="Rouze P."/>
            <person name="Ellis J.G."/>
            <person name="Dodds P.N."/>
            <person name="Schein J.E."/>
            <person name="Zhong S."/>
            <person name="Hamelin R.C."/>
            <person name="Grigoriev I.V."/>
            <person name="Szabo L.J."/>
            <person name="Martin F."/>
        </authorList>
    </citation>
    <scope>NUCLEOTIDE SEQUENCE [LARGE SCALE GENOMIC DNA]</scope>
    <source>
        <strain evidence="3">98AG31 / pathotype 3-4-7</strain>
    </source>
</reference>
<accession>F4SAH6</accession>
<feature type="region of interest" description="Disordered" evidence="1">
    <location>
        <begin position="73"/>
        <end position="113"/>
    </location>
</feature>
<evidence type="ECO:0000256" key="1">
    <source>
        <dbReference type="SAM" id="MobiDB-lite"/>
    </source>
</evidence>
<evidence type="ECO:0000313" key="2">
    <source>
        <dbReference type="EMBL" id="EGF98355.1"/>
    </source>
</evidence>
<organism evidence="3">
    <name type="scientific">Melampsora larici-populina (strain 98AG31 / pathotype 3-4-7)</name>
    <name type="common">Poplar leaf rust fungus</name>
    <dbReference type="NCBI Taxonomy" id="747676"/>
    <lineage>
        <taxon>Eukaryota</taxon>
        <taxon>Fungi</taxon>
        <taxon>Dikarya</taxon>
        <taxon>Basidiomycota</taxon>
        <taxon>Pucciniomycotina</taxon>
        <taxon>Pucciniomycetes</taxon>
        <taxon>Pucciniales</taxon>
        <taxon>Melampsoraceae</taxon>
        <taxon>Melampsora</taxon>
    </lineage>
</organism>
<dbReference type="InParanoid" id="F4SAH6"/>
<dbReference type="VEuPathDB" id="FungiDB:MELLADRAFT_113615"/>
<dbReference type="RefSeq" id="XP_007418406.1">
    <property type="nucleotide sequence ID" value="XM_007418344.1"/>
</dbReference>
<feature type="region of interest" description="Disordered" evidence="1">
    <location>
        <begin position="1"/>
        <end position="30"/>
    </location>
</feature>
<sequence length="163" mass="18832">MDSVESTTVARHDDRNEQQESGEGVGYGSNRIESDAQHVHTQSCWLDLNPNRMWPGTKCQKMMDMKMVGTMMGREVGTTEVGTSRVEIDVERERYDHGDERQKEGRTEVGEKKVVDDDHENIQDIHWVEHIRSEELERGLDDPDSIELSQGWGCDLRVQWDLM</sequence>
<gene>
    <name evidence="2" type="ORF">MELLADRAFT_113615</name>
</gene>
<dbReference type="Proteomes" id="UP000001072">
    <property type="component" value="Unassembled WGS sequence"/>
</dbReference>
<protein>
    <submittedName>
        <fullName evidence="2">Uncharacterized protein</fullName>
    </submittedName>
</protein>
<name>F4SAH6_MELLP</name>
<feature type="compositionally biased region" description="Basic and acidic residues" evidence="1">
    <location>
        <begin position="86"/>
        <end position="113"/>
    </location>
</feature>
<dbReference type="HOGENOM" id="CLU_1627458_0_0_1"/>
<dbReference type="KEGG" id="mlr:MELLADRAFT_113615"/>
<proteinExistence type="predicted"/>
<evidence type="ECO:0000313" key="3">
    <source>
        <dbReference type="Proteomes" id="UP000001072"/>
    </source>
</evidence>
<dbReference type="AlphaFoldDB" id="F4SAH6"/>
<dbReference type="GeneID" id="18925035"/>